<keyword evidence="4 5" id="KW-0472">Membrane</keyword>
<dbReference type="OrthoDB" id="309023at2"/>
<name>A0A0C2HPF0_9STAP</name>
<feature type="transmembrane region" description="Helical" evidence="5">
    <location>
        <begin position="277"/>
        <end position="298"/>
    </location>
</feature>
<evidence type="ECO:0000313" key="9">
    <source>
        <dbReference type="Proteomes" id="UP000527860"/>
    </source>
</evidence>
<keyword evidence="9" id="KW-1185">Reference proteome</keyword>
<feature type="transmembrane region" description="Helical" evidence="5">
    <location>
        <begin position="67"/>
        <end position="88"/>
    </location>
</feature>
<feature type="transmembrane region" description="Helical" evidence="5">
    <location>
        <begin position="33"/>
        <end position="55"/>
    </location>
</feature>
<feature type="transmembrane region" description="Helical" evidence="5">
    <location>
        <begin position="247"/>
        <end position="265"/>
    </location>
</feature>
<feature type="transmembrane region" description="Helical" evidence="5">
    <location>
        <begin position="215"/>
        <end position="235"/>
    </location>
</feature>
<dbReference type="Gene3D" id="1.50.10.150">
    <property type="entry name" value="Voltage-dependent anion channel"/>
    <property type="match status" value="1"/>
</dbReference>
<feature type="transmembrane region" description="Helical" evidence="5">
    <location>
        <begin position="100"/>
        <end position="121"/>
    </location>
</feature>
<dbReference type="GeneID" id="77844855"/>
<evidence type="ECO:0000313" key="7">
    <source>
        <dbReference type="EMBL" id="MDB0580092.1"/>
    </source>
</evidence>
<evidence type="ECO:0000313" key="8">
    <source>
        <dbReference type="Proteomes" id="UP000031546"/>
    </source>
</evidence>
<evidence type="ECO:0000256" key="1">
    <source>
        <dbReference type="ARBA" id="ARBA00004141"/>
    </source>
</evidence>
<dbReference type="InterPro" id="IPR004695">
    <property type="entry name" value="SLAC1/Mae1/Ssu1/TehA"/>
</dbReference>
<reference evidence="6 8" key="1">
    <citation type="submission" date="2015-01" db="EMBL/GenBank/DDBJ databases">
        <title>Genome sequences of high lactate-tolerant strain Salinicoccus roseus W12 with industrial interest.</title>
        <authorList>
            <person name="Wang H."/>
            <person name="Yu B."/>
        </authorList>
    </citation>
    <scope>NUCLEOTIDE SEQUENCE [LARGE SCALE GENOMIC DNA]</scope>
    <source>
        <strain evidence="6 8">W12</strain>
    </source>
</reference>
<evidence type="ECO:0000256" key="5">
    <source>
        <dbReference type="SAM" id="Phobius"/>
    </source>
</evidence>
<dbReference type="InterPro" id="IPR052951">
    <property type="entry name" value="Tellurite_res_ion_channel"/>
</dbReference>
<feature type="transmembrane region" description="Helical" evidence="5">
    <location>
        <begin position="188"/>
        <end position="209"/>
    </location>
</feature>
<comment type="caution">
    <text evidence="6">The sequence shown here is derived from an EMBL/GenBank/DDBJ whole genome shotgun (WGS) entry which is preliminary data.</text>
</comment>
<keyword evidence="3 5" id="KW-1133">Transmembrane helix</keyword>
<dbReference type="Proteomes" id="UP000527860">
    <property type="component" value="Unassembled WGS sequence"/>
</dbReference>
<dbReference type="Proteomes" id="UP000031546">
    <property type="component" value="Unassembled WGS sequence"/>
</dbReference>
<gene>
    <name evidence="7" type="ORF">F7P68_0006085</name>
    <name evidence="6" type="ORF">SN16_04750</name>
</gene>
<accession>A0A0C2HPF0</accession>
<feature type="transmembrane region" description="Helical" evidence="5">
    <location>
        <begin position="7"/>
        <end position="27"/>
    </location>
</feature>
<dbReference type="AlphaFoldDB" id="A0A0C2HPF0"/>
<sequence length="316" mass="35127">MKRFLNQIPVSICGLILGLVSLGHLFFSIQRTAIGWAFTGIGILLMLLFFMKITVTGKDTLKTLDNPVVAAISPTFPMSLMVLCNILAHFTVNAPLTFAVWWLAIILHFGLMAFFTLTFVTPNRLKSEYINPGWFVTFVGIGVIPTTSSNFGVEFGQIVIWIALTFYLILLPLVILQLIKQQSTRTTLPLVAIVAAPGSLCLTGYISVMEHPSEMLVYLLLILSQAVYFLIVMMLPRIMRFRFHPSYAALTFPVVISATAIVYTLQMTDGSSLLNSILGFLSTIELALAVIIVTYVLIRYSIFIVQCYADNSQSYN</sequence>
<dbReference type="STRING" id="45670.SN16_04750"/>
<reference evidence="7" key="3">
    <citation type="submission" date="2022-12" db="EMBL/GenBank/DDBJ databases">
        <title>Genome analysis and biological profiling of marine Salinicoccus roseus MOSEL-ME25.</title>
        <authorList>
            <person name="Mirza F.T."/>
            <person name="Xie Y."/>
            <person name="Shinwari Z.K."/>
        </authorList>
    </citation>
    <scope>NUCLEOTIDE SEQUENCE</scope>
    <source>
        <strain evidence="7">MOSEL-ME25</strain>
    </source>
</reference>
<dbReference type="InterPro" id="IPR038665">
    <property type="entry name" value="Voltage-dep_anion_channel_sf"/>
</dbReference>
<dbReference type="EMBL" id="JABEVU030000001">
    <property type="protein sequence ID" value="MDB0580092.1"/>
    <property type="molecule type" value="Genomic_DNA"/>
</dbReference>
<protein>
    <submittedName>
        <fullName evidence="7">TDT family transporter</fullName>
    </submittedName>
</protein>
<evidence type="ECO:0000256" key="2">
    <source>
        <dbReference type="ARBA" id="ARBA00022692"/>
    </source>
</evidence>
<dbReference type="CDD" id="cd09325">
    <property type="entry name" value="TDT_C4-dicarb_trans"/>
    <property type="match status" value="1"/>
</dbReference>
<dbReference type="RefSeq" id="WP_040105456.1">
    <property type="nucleotide sequence ID" value="NZ_JABEVU030000001.1"/>
</dbReference>
<feature type="transmembrane region" description="Helical" evidence="5">
    <location>
        <begin position="158"/>
        <end position="176"/>
    </location>
</feature>
<proteinExistence type="predicted"/>
<dbReference type="PANTHER" id="PTHR37955">
    <property type="entry name" value="TELLURITE RESISTANCE PROTEIN TEHA"/>
    <property type="match status" value="1"/>
</dbReference>
<evidence type="ECO:0000256" key="4">
    <source>
        <dbReference type="ARBA" id="ARBA00023136"/>
    </source>
</evidence>
<evidence type="ECO:0000313" key="6">
    <source>
        <dbReference type="EMBL" id="KIH71346.1"/>
    </source>
</evidence>
<organism evidence="6 8">
    <name type="scientific">Salinicoccus roseus</name>
    <dbReference type="NCBI Taxonomy" id="45670"/>
    <lineage>
        <taxon>Bacteria</taxon>
        <taxon>Bacillati</taxon>
        <taxon>Bacillota</taxon>
        <taxon>Bacilli</taxon>
        <taxon>Bacillales</taxon>
        <taxon>Staphylococcaceae</taxon>
        <taxon>Salinicoccus</taxon>
    </lineage>
</organism>
<dbReference type="GO" id="GO:0005886">
    <property type="term" value="C:plasma membrane"/>
    <property type="evidence" value="ECO:0007669"/>
    <property type="project" value="TreeGrafter"/>
</dbReference>
<dbReference type="GO" id="GO:0046583">
    <property type="term" value="F:monoatomic cation efflux transmembrane transporter activity"/>
    <property type="evidence" value="ECO:0007669"/>
    <property type="project" value="TreeGrafter"/>
</dbReference>
<evidence type="ECO:0000256" key="3">
    <source>
        <dbReference type="ARBA" id="ARBA00022989"/>
    </source>
</evidence>
<feature type="transmembrane region" description="Helical" evidence="5">
    <location>
        <begin position="133"/>
        <end position="152"/>
    </location>
</feature>
<dbReference type="EMBL" id="JXII01000003">
    <property type="protein sequence ID" value="KIH71346.1"/>
    <property type="molecule type" value="Genomic_DNA"/>
</dbReference>
<dbReference type="Pfam" id="PF03595">
    <property type="entry name" value="SLAC1"/>
    <property type="match status" value="1"/>
</dbReference>
<keyword evidence="2 5" id="KW-0812">Transmembrane</keyword>
<dbReference type="PANTHER" id="PTHR37955:SF1">
    <property type="entry name" value="DEP DOMAIN-CONTAINING PROTEIN"/>
    <property type="match status" value="1"/>
</dbReference>
<reference evidence="7" key="2">
    <citation type="submission" date="2020-04" db="EMBL/GenBank/DDBJ databases">
        <authorList>
            <person name="Tanveer F."/>
            <person name="Xie Y."/>
            <person name="Shinwari Z.K."/>
        </authorList>
    </citation>
    <scope>NUCLEOTIDE SEQUENCE</scope>
    <source>
        <strain evidence="7">MOSEL-ME25</strain>
    </source>
</reference>
<comment type="subcellular location">
    <subcellularLocation>
        <location evidence="1">Membrane</location>
        <topology evidence="1">Multi-pass membrane protein</topology>
    </subcellularLocation>
</comment>